<feature type="coiled-coil region" evidence="1">
    <location>
        <begin position="80"/>
        <end position="107"/>
    </location>
</feature>
<dbReference type="Gene3D" id="3.80.10.10">
    <property type="entry name" value="Ribonuclease Inhibitor"/>
    <property type="match status" value="1"/>
</dbReference>
<name>A0A9P7S0X5_9AGAR</name>
<keyword evidence="1" id="KW-0175">Coiled coil</keyword>
<dbReference type="RefSeq" id="XP_043009740.1">
    <property type="nucleotide sequence ID" value="XM_043151660.1"/>
</dbReference>
<gene>
    <name evidence="2" type="ORF">E1B28_006953</name>
</gene>
<evidence type="ECO:0000313" key="2">
    <source>
        <dbReference type="EMBL" id="KAG7093270.1"/>
    </source>
</evidence>
<accession>A0A9P7S0X5</accession>
<dbReference type="AlphaFoldDB" id="A0A9P7S0X5"/>
<organism evidence="2 3">
    <name type="scientific">Marasmius oreades</name>
    <name type="common">fairy-ring Marasmius</name>
    <dbReference type="NCBI Taxonomy" id="181124"/>
    <lineage>
        <taxon>Eukaryota</taxon>
        <taxon>Fungi</taxon>
        <taxon>Dikarya</taxon>
        <taxon>Basidiomycota</taxon>
        <taxon>Agaricomycotina</taxon>
        <taxon>Agaricomycetes</taxon>
        <taxon>Agaricomycetidae</taxon>
        <taxon>Agaricales</taxon>
        <taxon>Marasmiineae</taxon>
        <taxon>Marasmiaceae</taxon>
        <taxon>Marasmius</taxon>
    </lineage>
</organism>
<dbReference type="KEGG" id="more:E1B28_006953"/>
<dbReference type="EMBL" id="CM032184">
    <property type="protein sequence ID" value="KAG7093270.1"/>
    <property type="molecule type" value="Genomic_DNA"/>
</dbReference>
<comment type="caution">
    <text evidence="2">The sequence shown here is derived from an EMBL/GenBank/DDBJ whole genome shotgun (WGS) entry which is preliminary data.</text>
</comment>
<evidence type="ECO:0008006" key="4">
    <source>
        <dbReference type="Google" id="ProtNLM"/>
    </source>
</evidence>
<dbReference type="OrthoDB" id="3365698at2759"/>
<evidence type="ECO:0000256" key="1">
    <source>
        <dbReference type="SAM" id="Coils"/>
    </source>
</evidence>
<dbReference type="InterPro" id="IPR032675">
    <property type="entry name" value="LRR_dom_sf"/>
</dbReference>
<evidence type="ECO:0000313" key="3">
    <source>
        <dbReference type="Proteomes" id="UP001049176"/>
    </source>
</evidence>
<reference evidence="2" key="1">
    <citation type="journal article" date="2021" name="Genome Biol. Evol.">
        <title>The assembled and annotated genome of the fairy-ring fungus Marasmius oreades.</title>
        <authorList>
            <person name="Hiltunen M."/>
            <person name="Ament-Velasquez S.L."/>
            <person name="Johannesson H."/>
        </authorList>
    </citation>
    <scope>NUCLEOTIDE SEQUENCE</scope>
    <source>
        <strain evidence="2">03SP1</strain>
    </source>
</reference>
<protein>
    <recommendedName>
        <fullName evidence="4">F-box domain-containing protein</fullName>
    </recommendedName>
</protein>
<dbReference type="GeneID" id="66076029"/>
<sequence length="618" mass="70786">MAESRSNQRCSCVPGGQSTAIQANTMSKQQSNNISTHRDVHRPILCHRCRHVVDTPNIRPLHTIEPRFLRNDYIPSKVEMSELKDLLKEGERELKRYEVDMALLQQTLERPGNAKSVVETRAKQCRAAISAQRRVPVEMWEMIFSKLCLSLCEYSFDVTVQVAYRSDSPLLGLPATIISQVCRDWRTIAKGLPKLWSSITVNLSNPSYNIGSPLEVYFSNSGDYPLKLRIVGAPPLSESSRGLDLWNSSSRHIHRSRELTMVMDVNRAALINFLPPGQRLTFPNLESYREERATPAWPWFRQAIQKSPKLAVFSSYRVNRAIPSPQLTSWEVRRIWRSTDVDNFLDVARSCKALKFLTLSCIRNLGTRRNLPVTVREVNLPSLRQLLVRTYRDKYSWLLSIFGSLVMPSLERCFIRHCTWLLPSTLVDMVRRSSISLKQITLELFQDRDPNSCRDPLLLDMLQAAPKLTRFELTLGIVSSTKIRPRTAFVDDMVSALLSKFEDGPPDFLPQLDYLSLELPFVTLDTQLVKRILEVVAARQRAPHPFSEFRLVRIRYGTEADEYDDFVMGPELLERIRVLKESGVKVVVEDRHATRLMILSTVEIAESPEELQDSISSS</sequence>
<keyword evidence="3" id="KW-1185">Reference proteome</keyword>
<dbReference type="Proteomes" id="UP001049176">
    <property type="component" value="Chromosome 4"/>
</dbReference>
<proteinExistence type="predicted"/>